<name>A0A6I4U5X7_9SPHN</name>
<dbReference type="GO" id="GO:0050661">
    <property type="term" value="F:NADP binding"/>
    <property type="evidence" value="ECO:0007669"/>
    <property type="project" value="InterPro"/>
</dbReference>
<dbReference type="PANTHER" id="PTHR43872:SF1">
    <property type="entry name" value="MONOOXYGENASE, PUTATIVE (AFU_ORTHOLOGUE AFUA_8G02570)-RELATED"/>
    <property type="match status" value="1"/>
</dbReference>
<dbReference type="InterPro" id="IPR036188">
    <property type="entry name" value="FAD/NAD-bd_sf"/>
</dbReference>
<comment type="similarity">
    <text evidence="2">Belongs to the FAD-binding monooxygenase family.</text>
</comment>
<keyword evidence="3" id="KW-0285">Flavoprotein</keyword>
<sequence>MPAKAQDLDVKDHANSEPDVETEQFDVIIVGAGISGIGSATLLRRHCPDLSFAILETMDGHGGTWLLHKYPGTRSDSDLFTFGYGFKPWKGDPIASRQQILDYLGEAIEDAGLAPYIRYGHTVRSADWSSGDALWKLEVDRTDQQDAIQINARFLWMCQGYYRHSRGYTPDWPGFDRFRGEVIHPQHWPDEVDLAEKTVAVIGSGATAATLIPALAERCEHVTMLQRTPTYFAAGRNADTLADELRSLEIDDAWIHEIMRRKVVKERADLLARAVRAPDKVKDVLISGVQACLPEGFDVETHFTPPYRPLQQRVAFVPDADLFKAISAGKASVVTDRIASFDETGIVLESGNRLDCDVVVTATGFEMAVMGEIPFTVDGAPVDFARTVTYRGIMFTGVPNLAWTYGYGHYSWTLRVDLVGQFVCRLLQHMNRTGAISVVPSLRPGEESMELKPWADTEYLNPGYLLRSLDRLPKRGDRPDWQHSQDYLYESEAIPRIDLTDPLFSYGYQTTPPVRARARREENEPV</sequence>
<accession>A0A6I4U5X7</accession>
<dbReference type="InterPro" id="IPR051820">
    <property type="entry name" value="FAD-binding_MO"/>
</dbReference>
<dbReference type="Gene3D" id="3.50.50.60">
    <property type="entry name" value="FAD/NAD(P)-binding domain"/>
    <property type="match status" value="1"/>
</dbReference>
<dbReference type="Pfam" id="PF00743">
    <property type="entry name" value="FMO-like"/>
    <property type="match status" value="1"/>
</dbReference>
<keyword evidence="6 7" id="KW-0503">Monooxygenase</keyword>
<evidence type="ECO:0000256" key="6">
    <source>
        <dbReference type="ARBA" id="ARBA00023033"/>
    </source>
</evidence>
<evidence type="ECO:0000313" key="8">
    <source>
        <dbReference type="Proteomes" id="UP000439914"/>
    </source>
</evidence>
<evidence type="ECO:0000256" key="2">
    <source>
        <dbReference type="ARBA" id="ARBA00010139"/>
    </source>
</evidence>
<dbReference type="InterPro" id="IPR020946">
    <property type="entry name" value="Flavin_mOase-like"/>
</dbReference>
<organism evidence="7 8">
    <name type="scientific">Qipengyuania citrea</name>
    <dbReference type="NCBI Taxonomy" id="225971"/>
    <lineage>
        <taxon>Bacteria</taxon>
        <taxon>Pseudomonadati</taxon>
        <taxon>Pseudomonadota</taxon>
        <taxon>Alphaproteobacteria</taxon>
        <taxon>Sphingomonadales</taxon>
        <taxon>Erythrobacteraceae</taxon>
        <taxon>Qipengyuania</taxon>
    </lineage>
</organism>
<reference evidence="7 8" key="1">
    <citation type="submission" date="2019-12" db="EMBL/GenBank/DDBJ databases">
        <title>Genomic-based taxomic classification of the family Erythrobacteraceae.</title>
        <authorList>
            <person name="Xu L."/>
        </authorList>
    </citation>
    <scope>NUCLEOTIDE SEQUENCE [LARGE SCALE GENOMIC DNA]</scope>
    <source>
        <strain evidence="7 8">CGMCC 1.8703</strain>
    </source>
</reference>
<evidence type="ECO:0000256" key="3">
    <source>
        <dbReference type="ARBA" id="ARBA00022630"/>
    </source>
</evidence>
<gene>
    <name evidence="7" type="ORF">GRI55_00785</name>
</gene>
<dbReference type="Pfam" id="PF13450">
    <property type="entry name" value="NAD_binding_8"/>
    <property type="match status" value="1"/>
</dbReference>
<dbReference type="GO" id="GO:0004499">
    <property type="term" value="F:N,N-dimethylaniline monooxygenase activity"/>
    <property type="evidence" value="ECO:0007669"/>
    <property type="project" value="InterPro"/>
</dbReference>
<proteinExistence type="inferred from homology"/>
<evidence type="ECO:0000256" key="4">
    <source>
        <dbReference type="ARBA" id="ARBA00022827"/>
    </source>
</evidence>
<dbReference type="PANTHER" id="PTHR43872">
    <property type="entry name" value="MONOOXYGENASE, PUTATIVE (AFU_ORTHOLOGUE AFUA_8G02570)-RELATED"/>
    <property type="match status" value="1"/>
</dbReference>
<evidence type="ECO:0000256" key="1">
    <source>
        <dbReference type="ARBA" id="ARBA00001974"/>
    </source>
</evidence>
<dbReference type="AlphaFoldDB" id="A0A6I4U5X7"/>
<dbReference type="EMBL" id="WTYG01000001">
    <property type="protein sequence ID" value="MXP34302.1"/>
    <property type="molecule type" value="Genomic_DNA"/>
</dbReference>
<dbReference type="SUPFAM" id="SSF51905">
    <property type="entry name" value="FAD/NAD(P)-binding domain"/>
    <property type="match status" value="1"/>
</dbReference>
<comment type="caution">
    <text evidence="7">The sequence shown here is derived from an EMBL/GenBank/DDBJ whole genome shotgun (WGS) entry which is preliminary data.</text>
</comment>
<protein>
    <submittedName>
        <fullName evidence="7">SidA/IucD/PvdA family monooxygenase</fullName>
    </submittedName>
</protein>
<dbReference type="GO" id="GO:0050660">
    <property type="term" value="F:flavin adenine dinucleotide binding"/>
    <property type="evidence" value="ECO:0007669"/>
    <property type="project" value="InterPro"/>
</dbReference>
<keyword evidence="4" id="KW-0274">FAD</keyword>
<dbReference type="Proteomes" id="UP000439914">
    <property type="component" value="Unassembled WGS sequence"/>
</dbReference>
<comment type="cofactor">
    <cofactor evidence="1">
        <name>FAD</name>
        <dbReference type="ChEBI" id="CHEBI:57692"/>
    </cofactor>
</comment>
<keyword evidence="5" id="KW-0560">Oxidoreductase</keyword>
<evidence type="ECO:0000256" key="5">
    <source>
        <dbReference type="ARBA" id="ARBA00023002"/>
    </source>
</evidence>
<evidence type="ECO:0000313" key="7">
    <source>
        <dbReference type="EMBL" id="MXP34302.1"/>
    </source>
</evidence>